<evidence type="ECO:0000256" key="1">
    <source>
        <dbReference type="SAM" id="MobiDB-lite"/>
    </source>
</evidence>
<feature type="region of interest" description="Disordered" evidence="1">
    <location>
        <begin position="1"/>
        <end position="28"/>
    </location>
</feature>
<evidence type="ECO:0000313" key="3">
    <source>
        <dbReference type="EMBL" id="MDQ0585060.1"/>
    </source>
</evidence>
<evidence type="ECO:0000256" key="2">
    <source>
        <dbReference type="SAM" id="Phobius"/>
    </source>
</evidence>
<name>A0ABU0P111_STRRH</name>
<feature type="compositionally biased region" description="Polar residues" evidence="1">
    <location>
        <begin position="255"/>
        <end position="267"/>
    </location>
</feature>
<sequence length="291" mass="28244">MERWPDDAQPEGPDDPSGAHDTVFAGRRTGIRTRAVRAGSFWEAAKEPGSARTEATAPLPVGAAVHPAFTAEPLHDADELTVQLAGVDPASTAAPTGRRLESQDGAGTPVFVDESGRRSRRLRRLGVAVGIACSVYALVIVATLVSGNSSAPWLPLPGQGDDTPAGKVETSPVPAVSQSPSGSGSAAPGAGSAGSAPTASSMGGAGDVPGATVSPGGSQASALPEASTGTTTANPTVTATASGPAVSDSAAASPEASQSDSAGTDPSPSAVDDTGGTGEILGEANSVSSGG</sequence>
<comment type="caution">
    <text evidence="3">The sequence shown here is derived from an EMBL/GenBank/DDBJ whole genome shotgun (WGS) entry which is preliminary data.</text>
</comment>
<keyword evidence="2" id="KW-0472">Membrane</keyword>
<feature type="compositionally biased region" description="Low complexity" evidence="1">
    <location>
        <begin position="226"/>
        <end position="241"/>
    </location>
</feature>
<evidence type="ECO:0000313" key="4">
    <source>
        <dbReference type="Proteomes" id="UP001230654"/>
    </source>
</evidence>
<keyword evidence="2" id="KW-0812">Transmembrane</keyword>
<accession>A0ABU0P111</accession>
<protein>
    <submittedName>
        <fullName evidence="3">Uncharacterized protein</fullName>
    </submittedName>
</protein>
<dbReference type="RefSeq" id="WP_307166786.1">
    <property type="nucleotide sequence ID" value="NZ_JAUSWV010000002.1"/>
</dbReference>
<proteinExistence type="predicted"/>
<feature type="region of interest" description="Disordered" evidence="1">
    <location>
        <begin position="92"/>
        <end position="117"/>
    </location>
</feature>
<feature type="compositionally biased region" description="Low complexity" evidence="1">
    <location>
        <begin position="171"/>
        <end position="202"/>
    </location>
</feature>
<dbReference type="Proteomes" id="UP001230654">
    <property type="component" value="Unassembled WGS sequence"/>
</dbReference>
<keyword evidence="2" id="KW-1133">Transmembrane helix</keyword>
<feature type="transmembrane region" description="Helical" evidence="2">
    <location>
        <begin position="125"/>
        <end position="145"/>
    </location>
</feature>
<feature type="region of interest" description="Disordered" evidence="1">
    <location>
        <begin position="150"/>
        <end position="291"/>
    </location>
</feature>
<reference evidence="3 4" key="1">
    <citation type="submission" date="2023-07" db="EMBL/GenBank/DDBJ databases">
        <title>Comparative genomics of wheat-associated soil bacteria to identify genetic determinants of phenazine resistance.</title>
        <authorList>
            <person name="Mouncey N."/>
        </authorList>
    </citation>
    <scope>NUCLEOTIDE SEQUENCE [LARGE SCALE GENOMIC DNA]</scope>
    <source>
        <strain evidence="3 4">B2I6</strain>
    </source>
</reference>
<organism evidence="3 4">
    <name type="scientific">Streptomyces rishiriensis</name>
    <dbReference type="NCBI Taxonomy" id="68264"/>
    <lineage>
        <taxon>Bacteria</taxon>
        <taxon>Bacillati</taxon>
        <taxon>Actinomycetota</taxon>
        <taxon>Actinomycetes</taxon>
        <taxon>Kitasatosporales</taxon>
        <taxon>Streptomycetaceae</taxon>
        <taxon>Streptomyces</taxon>
    </lineage>
</organism>
<gene>
    <name evidence="3" type="ORF">QF030_007238</name>
</gene>
<dbReference type="EMBL" id="JAUSWV010000002">
    <property type="protein sequence ID" value="MDQ0585060.1"/>
    <property type="molecule type" value="Genomic_DNA"/>
</dbReference>
<keyword evidence="4" id="KW-1185">Reference proteome</keyword>